<protein>
    <recommendedName>
        <fullName evidence="3">BHLH domain-containing protein</fullName>
    </recommendedName>
</protein>
<keyword evidence="1" id="KW-0175">Coiled coil</keyword>
<name>A0AAE0JAQ2_9PEZI</name>
<dbReference type="PROSITE" id="PS50888">
    <property type="entry name" value="BHLH"/>
    <property type="match status" value="1"/>
</dbReference>
<dbReference type="InterPro" id="IPR036638">
    <property type="entry name" value="HLH_DNA-bd_sf"/>
</dbReference>
<evidence type="ECO:0000259" key="3">
    <source>
        <dbReference type="PROSITE" id="PS50888"/>
    </source>
</evidence>
<gene>
    <name evidence="4" type="ORF">B0H65DRAFT_261812</name>
</gene>
<organism evidence="4 5">
    <name type="scientific">Neurospora tetraspora</name>
    <dbReference type="NCBI Taxonomy" id="94610"/>
    <lineage>
        <taxon>Eukaryota</taxon>
        <taxon>Fungi</taxon>
        <taxon>Dikarya</taxon>
        <taxon>Ascomycota</taxon>
        <taxon>Pezizomycotina</taxon>
        <taxon>Sordariomycetes</taxon>
        <taxon>Sordariomycetidae</taxon>
        <taxon>Sordariales</taxon>
        <taxon>Sordariaceae</taxon>
        <taxon>Neurospora</taxon>
    </lineage>
</organism>
<reference evidence="4" key="2">
    <citation type="submission" date="2023-06" db="EMBL/GenBank/DDBJ databases">
        <authorList>
            <consortium name="Lawrence Berkeley National Laboratory"/>
            <person name="Haridas S."/>
            <person name="Hensen N."/>
            <person name="Bonometti L."/>
            <person name="Westerberg I."/>
            <person name="Brannstrom I.O."/>
            <person name="Guillou S."/>
            <person name="Cros-Aarteil S."/>
            <person name="Calhoun S."/>
            <person name="Kuo A."/>
            <person name="Mondo S."/>
            <person name="Pangilinan J."/>
            <person name="Riley R."/>
            <person name="Labutti K."/>
            <person name="Andreopoulos B."/>
            <person name="Lipzen A."/>
            <person name="Chen C."/>
            <person name="Yanf M."/>
            <person name="Daum C."/>
            <person name="Ng V."/>
            <person name="Clum A."/>
            <person name="Steindorff A."/>
            <person name="Ohm R."/>
            <person name="Martin F."/>
            <person name="Silar P."/>
            <person name="Natvig D."/>
            <person name="Lalanne C."/>
            <person name="Gautier V."/>
            <person name="Ament-Velasquez S.L."/>
            <person name="Kruys A."/>
            <person name="Hutchinson M.I."/>
            <person name="Powell A.J."/>
            <person name="Barry K."/>
            <person name="Miller A.N."/>
            <person name="Grigoriev I.V."/>
            <person name="Debuchy R."/>
            <person name="Gladieux P."/>
            <person name="Thoren M.H."/>
            <person name="Johannesson H."/>
        </authorList>
    </citation>
    <scope>NUCLEOTIDE SEQUENCE</scope>
    <source>
        <strain evidence="4">CBS 560.94</strain>
    </source>
</reference>
<proteinExistence type="predicted"/>
<dbReference type="SUPFAM" id="SSF47459">
    <property type="entry name" value="HLH, helix-loop-helix DNA-binding domain"/>
    <property type="match status" value="1"/>
</dbReference>
<keyword evidence="5" id="KW-1185">Reference proteome</keyword>
<dbReference type="InterPro" id="IPR052099">
    <property type="entry name" value="Regulatory_TF_Diverse"/>
</dbReference>
<dbReference type="SMART" id="SM00353">
    <property type="entry name" value="HLH"/>
    <property type="match status" value="1"/>
</dbReference>
<evidence type="ECO:0000256" key="2">
    <source>
        <dbReference type="SAM" id="MobiDB-lite"/>
    </source>
</evidence>
<evidence type="ECO:0000313" key="5">
    <source>
        <dbReference type="Proteomes" id="UP001278500"/>
    </source>
</evidence>
<dbReference type="InterPro" id="IPR011598">
    <property type="entry name" value="bHLH_dom"/>
</dbReference>
<feature type="compositionally biased region" description="Basic and acidic residues" evidence="2">
    <location>
        <begin position="334"/>
        <end position="349"/>
    </location>
</feature>
<dbReference type="PANTHER" id="PTHR47336">
    <property type="entry name" value="TRANSCRIPTION FACTOR HMS1-RELATED"/>
    <property type="match status" value="1"/>
</dbReference>
<accession>A0AAE0JAQ2</accession>
<feature type="domain" description="BHLH" evidence="3">
    <location>
        <begin position="343"/>
        <end position="424"/>
    </location>
</feature>
<evidence type="ECO:0000313" key="4">
    <source>
        <dbReference type="EMBL" id="KAK3340508.1"/>
    </source>
</evidence>
<feature type="region of interest" description="Disordered" evidence="2">
    <location>
        <begin position="188"/>
        <end position="224"/>
    </location>
</feature>
<reference evidence="4" key="1">
    <citation type="journal article" date="2023" name="Mol. Phylogenet. Evol.">
        <title>Genome-scale phylogeny and comparative genomics of the fungal order Sordariales.</title>
        <authorList>
            <person name="Hensen N."/>
            <person name="Bonometti L."/>
            <person name="Westerberg I."/>
            <person name="Brannstrom I.O."/>
            <person name="Guillou S."/>
            <person name="Cros-Aarteil S."/>
            <person name="Calhoun S."/>
            <person name="Haridas S."/>
            <person name="Kuo A."/>
            <person name="Mondo S."/>
            <person name="Pangilinan J."/>
            <person name="Riley R."/>
            <person name="LaButti K."/>
            <person name="Andreopoulos B."/>
            <person name="Lipzen A."/>
            <person name="Chen C."/>
            <person name="Yan M."/>
            <person name="Daum C."/>
            <person name="Ng V."/>
            <person name="Clum A."/>
            <person name="Steindorff A."/>
            <person name="Ohm R.A."/>
            <person name="Martin F."/>
            <person name="Silar P."/>
            <person name="Natvig D.O."/>
            <person name="Lalanne C."/>
            <person name="Gautier V."/>
            <person name="Ament-Velasquez S.L."/>
            <person name="Kruys A."/>
            <person name="Hutchinson M.I."/>
            <person name="Powell A.J."/>
            <person name="Barry K."/>
            <person name="Miller A.N."/>
            <person name="Grigoriev I.V."/>
            <person name="Debuchy R."/>
            <person name="Gladieux P."/>
            <person name="Hiltunen Thoren M."/>
            <person name="Johannesson H."/>
        </authorList>
    </citation>
    <scope>NUCLEOTIDE SEQUENCE</scope>
    <source>
        <strain evidence="4">CBS 560.94</strain>
    </source>
</reference>
<dbReference type="PANTHER" id="PTHR47336:SF2">
    <property type="entry name" value="TRANSCRIPTION FACTOR HMS1-RELATED"/>
    <property type="match status" value="1"/>
</dbReference>
<evidence type="ECO:0000256" key="1">
    <source>
        <dbReference type="SAM" id="Coils"/>
    </source>
</evidence>
<sequence>MARTGGEQPYFDNNGAGTHEQMMTEVPSAFSPGGSLKSLGMPEHATYSENQTTSIHTTHQQNGPSFPYPNFASSARQTTLPTSPTFPVATASYHVPTPDHPTQPLYYQQGAGWEQQQLPSTSAAALYNREHSAVSAPPGSTPYEFAPSHDISDSYLGGGSIYGSPPILQSPIQPGFGFSWANGYPPNSLGPNTPSRGAVASPTARTFGSISAPSETGFSDNSDGVTYANINERANQQQQQQQQQHRWVQTTTELIEGCNKSEDGPWDNGKKKASSQIMTPISRGSPFNAAAAVPAVPGGAAKTAKGTASATAAFSKNKGKLRSASRAPKNIQPRPEETPEERKSRNSHNLVEKQYRNRLNAQFERLLAVLPDSLRSSMTMIGGVNGNGGGSVIPGQHPSLDFGIERRLSKAEVLDMSTRYILSLEKERDTLEREKEQLMHSIDQLRHDHGQHGQHGHGGDMYMVDRNGIPIGHGHMRGVGG</sequence>
<feature type="compositionally biased region" description="Low complexity" evidence="2">
    <location>
        <begin position="305"/>
        <end position="316"/>
    </location>
</feature>
<dbReference type="Proteomes" id="UP001278500">
    <property type="component" value="Unassembled WGS sequence"/>
</dbReference>
<feature type="compositionally biased region" description="Polar residues" evidence="2">
    <location>
        <begin position="203"/>
        <end position="224"/>
    </location>
</feature>
<dbReference type="GeneID" id="87859782"/>
<dbReference type="CDD" id="cd11395">
    <property type="entry name" value="bHLHzip_SREBP_like"/>
    <property type="match status" value="1"/>
</dbReference>
<dbReference type="Pfam" id="PF00010">
    <property type="entry name" value="HLH"/>
    <property type="match status" value="1"/>
</dbReference>
<feature type="region of interest" description="Disordered" evidence="2">
    <location>
        <begin position="305"/>
        <end position="349"/>
    </location>
</feature>
<dbReference type="AlphaFoldDB" id="A0AAE0JAQ2"/>
<dbReference type="EMBL" id="JAUEPP010000006">
    <property type="protein sequence ID" value="KAK3340508.1"/>
    <property type="molecule type" value="Genomic_DNA"/>
</dbReference>
<dbReference type="Gene3D" id="4.10.280.10">
    <property type="entry name" value="Helix-loop-helix DNA-binding domain"/>
    <property type="match status" value="1"/>
</dbReference>
<dbReference type="RefSeq" id="XP_062679450.1">
    <property type="nucleotide sequence ID" value="XM_062822628.1"/>
</dbReference>
<dbReference type="GO" id="GO:0046983">
    <property type="term" value="F:protein dimerization activity"/>
    <property type="evidence" value="ECO:0007669"/>
    <property type="project" value="InterPro"/>
</dbReference>
<comment type="caution">
    <text evidence="4">The sequence shown here is derived from an EMBL/GenBank/DDBJ whole genome shotgun (WGS) entry which is preliminary data.</text>
</comment>
<feature type="coiled-coil region" evidence="1">
    <location>
        <begin position="414"/>
        <end position="448"/>
    </location>
</feature>